<dbReference type="AlphaFoldDB" id="A0A1T4MJA9"/>
<name>A0A1T4MJA9_9BACT</name>
<dbReference type="InterPro" id="IPR035919">
    <property type="entry name" value="EAL_sf"/>
</dbReference>
<feature type="domain" description="EAL" evidence="1">
    <location>
        <begin position="5"/>
        <end position="260"/>
    </location>
</feature>
<dbReference type="Gene3D" id="3.20.20.450">
    <property type="entry name" value="EAL domain"/>
    <property type="match status" value="1"/>
</dbReference>
<protein>
    <submittedName>
        <fullName evidence="2">EAL domain, c-di-GMP-specific phosphodiesterase class I (Or its enzymatically inactive variant)</fullName>
    </submittedName>
</protein>
<dbReference type="InterPro" id="IPR050706">
    <property type="entry name" value="Cyclic-di-GMP_PDE-like"/>
</dbReference>
<dbReference type="PANTHER" id="PTHR33121">
    <property type="entry name" value="CYCLIC DI-GMP PHOSPHODIESTERASE PDEF"/>
    <property type="match status" value="1"/>
</dbReference>
<dbReference type="EMBL" id="FUWU01000018">
    <property type="protein sequence ID" value="SJZ66925.1"/>
    <property type="molecule type" value="Genomic_DNA"/>
</dbReference>
<dbReference type="SUPFAM" id="SSF141868">
    <property type="entry name" value="EAL domain-like"/>
    <property type="match status" value="1"/>
</dbReference>
<dbReference type="PROSITE" id="PS50883">
    <property type="entry name" value="EAL"/>
    <property type="match status" value="1"/>
</dbReference>
<evidence type="ECO:0000313" key="3">
    <source>
        <dbReference type="Proteomes" id="UP000190449"/>
    </source>
</evidence>
<organism evidence="2 3">
    <name type="scientific">Fibrobacter intestinalis</name>
    <dbReference type="NCBI Taxonomy" id="28122"/>
    <lineage>
        <taxon>Bacteria</taxon>
        <taxon>Pseudomonadati</taxon>
        <taxon>Fibrobacterota</taxon>
        <taxon>Fibrobacteria</taxon>
        <taxon>Fibrobacterales</taxon>
        <taxon>Fibrobacteraceae</taxon>
        <taxon>Fibrobacter</taxon>
    </lineage>
</organism>
<dbReference type="STRING" id="28122.SAMN02745108_01285"/>
<reference evidence="2 3" key="1">
    <citation type="submission" date="2017-02" db="EMBL/GenBank/DDBJ databases">
        <authorList>
            <person name="Peterson S.W."/>
        </authorList>
    </citation>
    <scope>NUCLEOTIDE SEQUENCE [LARGE SCALE GENOMIC DNA]</scope>
    <source>
        <strain evidence="2 3">ATCC 43854</strain>
    </source>
</reference>
<dbReference type="PANTHER" id="PTHR33121:SF70">
    <property type="entry name" value="SIGNALING PROTEIN YKOW"/>
    <property type="match status" value="1"/>
</dbReference>
<dbReference type="Pfam" id="PF00563">
    <property type="entry name" value="EAL"/>
    <property type="match status" value="1"/>
</dbReference>
<dbReference type="InterPro" id="IPR001633">
    <property type="entry name" value="EAL_dom"/>
</dbReference>
<dbReference type="RefSeq" id="WP_078776266.1">
    <property type="nucleotide sequence ID" value="NZ_FUWU01000018.1"/>
</dbReference>
<dbReference type="GO" id="GO:0071111">
    <property type="term" value="F:cyclic-guanylate-specific phosphodiesterase activity"/>
    <property type="evidence" value="ECO:0007669"/>
    <property type="project" value="InterPro"/>
</dbReference>
<dbReference type="Proteomes" id="UP000190449">
    <property type="component" value="Unassembled WGS sequence"/>
</dbReference>
<evidence type="ECO:0000259" key="1">
    <source>
        <dbReference type="PROSITE" id="PS50883"/>
    </source>
</evidence>
<proteinExistence type="predicted"/>
<dbReference type="CDD" id="cd01948">
    <property type="entry name" value="EAL"/>
    <property type="match status" value="1"/>
</dbReference>
<sequence length="532" mass="60898">MFFSPEEVLEKFPSALKAGEFAVYYQPQFSHSTGRLIGSEALVRWISPEHGIVPPLDFIPVLEENRRIPELDAYVFEQVCRFLRKMLDKNLSVVRISVNLSRCDVIEPDFTQRLEEIRQKYKIPSNLIHIEITETMIVHGAKVVMNSVDQFHALNYKVEMDDFGSGYSSLAALKDICFDVLKLDMNFIPDGAIGDHRGGIILSSVVRMAKWLKLPVIAEGVETVEQADFLRSIGCDYVQGYLYSKPMPEQDYEKLLSGATVGAIVPQMKLLDSLDANRFWNPGSMESLIFNHFVGGSAIIDYHDGQVEVLRVNQKYLREMGMNQSEKDLIRSNPLNTMSAADRELYLKTLDAVISTKTEQECETWRELQSACCGDEKVCIRSSFQLIGECAVSRQFFVSIRNITKEKSQIQSLSESERKFRMASEQANIYCWEYWVEKKEMRPCFRCMRDLGLPPLIRNYPEPVIRSGLFPAEVADMYRDWHRQIAAGVKSLEAVIPLTENRIPFRVRYTTEFDDLGKPVRAYGSAECMENN</sequence>
<gene>
    <name evidence="2" type="ORF">SAMN02745108_01285</name>
</gene>
<accession>A0A1T4MJA9</accession>
<evidence type="ECO:0000313" key="2">
    <source>
        <dbReference type="EMBL" id="SJZ66925.1"/>
    </source>
</evidence>
<dbReference type="SMART" id="SM00052">
    <property type="entry name" value="EAL"/>
    <property type="match status" value="1"/>
</dbReference>